<protein>
    <submittedName>
        <fullName evidence="1">Uncharacterized protein</fullName>
    </submittedName>
</protein>
<organism evidence="1 2">
    <name type="scientific">Pluteus cervinus</name>
    <dbReference type="NCBI Taxonomy" id="181527"/>
    <lineage>
        <taxon>Eukaryota</taxon>
        <taxon>Fungi</taxon>
        <taxon>Dikarya</taxon>
        <taxon>Basidiomycota</taxon>
        <taxon>Agaricomycotina</taxon>
        <taxon>Agaricomycetes</taxon>
        <taxon>Agaricomycetidae</taxon>
        <taxon>Agaricales</taxon>
        <taxon>Pluteineae</taxon>
        <taxon>Pluteaceae</taxon>
        <taxon>Pluteus</taxon>
    </lineage>
</organism>
<keyword evidence="2" id="KW-1185">Reference proteome</keyword>
<name>A0ACD3AJW9_9AGAR</name>
<evidence type="ECO:0000313" key="1">
    <source>
        <dbReference type="EMBL" id="TFK66021.1"/>
    </source>
</evidence>
<reference evidence="1 2" key="1">
    <citation type="journal article" date="2019" name="Nat. Ecol. Evol.">
        <title>Megaphylogeny resolves global patterns of mushroom evolution.</title>
        <authorList>
            <person name="Varga T."/>
            <person name="Krizsan K."/>
            <person name="Foldi C."/>
            <person name="Dima B."/>
            <person name="Sanchez-Garcia M."/>
            <person name="Sanchez-Ramirez S."/>
            <person name="Szollosi G.J."/>
            <person name="Szarkandi J.G."/>
            <person name="Papp V."/>
            <person name="Albert L."/>
            <person name="Andreopoulos W."/>
            <person name="Angelini C."/>
            <person name="Antonin V."/>
            <person name="Barry K.W."/>
            <person name="Bougher N.L."/>
            <person name="Buchanan P."/>
            <person name="Buyck B."/>
            <person name="Bense V."/>
            <person name="Catcheside P."/>
            <person name="Chovatia M."/>
            <person name="Cooper J."/>
            <person name="Damon W."/>
            <person name="Desjardin D."/>
            <person name="Finy P."/>
            <person name="Geml J."/>
            <person name="Haridas S."/>
            <person name="Hughes K."/>
            <person name="Justo A."/>
            <person name="Karasinski D."/>
            <person name="Kautmanova I."/>
            <person name="Kiss B."/>
            <person name="Kocsube S."/>
            <person name="Kotiranta H."/>
            <person name="LaButti K.M."/>
            <person name="Lechner B.E."/>
            <person name="Liimatainen K."/>
            <person name="Lipzen A."/>
            <person name="Lukacs Z."/>
            <person name="Mihaltcheva S."/>
            <person name="Morgado L.N."/>
            <person name="Niskanen T."/>
            <person name="Noordeloos M.E."/>
            <person name="Ohm R.A."/>
            <person name="Ortiz-Santana B."/>
            <person name="Ovrebo C."/>
            <person name="Racz N."/>
            <person name="Riley R."/>
            <person name="Savchenko A."/>
            <person name="Shiryaev A."/>
            <person name="Soop K."/>
            <person name="Spirin V."/>
            <person name="Szebenyi C."/>
            <person name="Tomsovsky M."/>
            <person name="Tulloss R.E."/>
            <person name="Uehling J."/>
            <person name="Grigoriev I.V."/>
            <person name="Vagvolgyi C."/>
            <person name="Papp T."/>
            <person name="Martin F.M."/>
            <person name="Miettinen O."/>
            <person name="Hibbett D.S."/>
            <person name="Nagy L.G."/>
        </authorList>
    </citation>
    <scope>NUCLEOTIDE SEQUENCE [LARGE SCALE GENOMIC DNA]</scope>
    <source>
        <strain evidence="1 2">NL-1719</strain>
    </source>
</reference>
<proteinExistence type="predicted"/>
<dbReference type="Proteomes" id="UP000308600">
    <property type="component" value="Unassembled WGS sequence"/>
</dbReference>
<evidence type="ECO:0000313" key="2">
    <source>
        <dbReference type="Proteomes" id="UP000308600"/>
    </source>
</evidence>
<gene>
    <name evidence="1" type="ORF">BDN72DRAFT_170333</name>
</gene>
<sequence length="242" mass="25503">MEPSLSRKVRNGDRDSVASSRPSSPAVQPSSFKVPGSPKAKAHSQLARAPATRPPSPPQAPPPIPSLPPPPPDDPPFRPESRSATASSTVRPGLPTPKGSETATTIQDLKSRLAILRSHMEVVLQKEEVILVQLKKLGDGAGVENGNTSALPTAADSIPVLKAKLKLKNMALENEKRLRAEAEAVVKDIQRECKEPFVVPALVDAFVQISHMTTKLAGSGSGSNVDVSNVVSKSIGMGGWSL</sequence>
<dbReference type="EMBL" id="ML208418">
    <property type="protein sequence ID" value="TFK66021.1"/>
    <property type="molecule type" value="Genomic_DNA"/>
</dbReference>
<accession>A0ACD3AJW9</accession>